<dbReference type="PROSITE" id="PS51292">
    <property type="entry name" value="ZF_RING_CH"/>
    <property type="match status" value="1"/>
</dbReference>
<accession>A0AAD8Y601</accession>
<dbReference type="SMART" id="SM00744">
    <property type="entry name" value="RINGv"/>
    <property type="match status" value="1"/>
</dbReference>
<proteinExistence type="predicted"/>
<dbReference type="InterPro" id="IPR013083">
    <property type="entry name" value="Znf_RING/FYVE/PHD"/>
</dbReference>
<keyword evidence="2" id="KW-0863">Zinc-finger</keyword>
<dbReference type="GO" id="GO:0008270">
    <property type="term" value="F:zinc ion binding"/>
    <property type="evidence" value="ECO:0007669"/>
    <property type="project" value="UniProtKB-KW"/>
</dbReference>
<dbReference type="SUPFAM" id="SSF57850">
    <property type="entry name" value="RING/U-box"/>
    <property type="match status" value="1"/>
</dbReference>
<sequence>MITKSQSAAEAPSCTPPDGASCWLCLEEGPDDSGAPLVRDCSCRGHSGFAHLQCLVQYAKSKTKDFAERGELTLSTMFVEKLFERCPNCKQEFQGDLYYEMTKAQLSFVEKEFKGANGWYIGTLTRRIHALDGGKEEDRIEGEEICAKMLSLIDEMKKNGDPQLDAFMLASVYHDIGRFNYDIGTNQRLERAKRYLEISRDVFVSLGGCDSDIAVAIEGNIANVEARLSGSNLPTKKESDLSAQRARYNCMMLRVTGQNDVRTTQVGVHLATALFEACHTLEALRLLEKLAGTSRRVHGSDHRVTADTAFLLKQFQARYVSIGNGLNYQALRYENDGKSCVIQGPVPRNIFEPRNVDDEKTFSVPTANIYFSLGSPVMLHGLKKAAHLNGEIGDVRGHCELTDRCVVHLEGKDLKPVKVKHENLRIVFDVADPKKESS</sequence>
<evidence type="ECO:0000256" key="3">
    <source>
        <dbReference type="ARBA" id="ARBA00022833"/>
    </source>
</evidence>
<dbReference type="Proteomes" id="UP001224775">
    <property type="component" value="Unassembled WGS sequence"/>
</dbReference>
<gene>
    <name evidence="5" type="ORF">QTG54_009082</name>
</gene>
<dbReference type="Gene3D" id="3.30.40.10">
    <property type="entry name" value="Zinc/RING finger domain, C3HC4 (zinc finger)"/>
    <property type="match status" value="1"/>
</dbReference>
<reference evidence="5" key="1">
    <citation type="submission" date="2023-06" db="EMBL/GenBank/DDBJ databases">
        <title>Survivors Of The Sea: Transcriptome response of Skeletonema marinoi to long-term dormancy.</title>
        <authorList>
            <person name="Pinder M.I.M."/>
            <person name="Kourtchenko O."/>
            <person name="Robertson E.K."/>
            <person name="Larsson T."/>
            <person name="Maumus F."/>
            <person name="Osuna-Cruz C.M."/>
            <person name="Vancaester E."/>
            <person name="Stenow R."/>
            <person name="Vandepoele K."/>
            <person name="Ploug H."/>
            <person name="Bruchert V."/>
            <person name="Godhe A."/>
            <person name="Topel M."/>
        </authorList>
    </citation>
    <scope>NUCLEOTIDE SEQUENCE</scope>
    <source>
        <strain evidence="5">R05AC</strain>
    </source>
</reference>
<name>A0AAD8Y601_9STRA</name>
<evidence type="ECO:0000259" key="4">
    <source>
        <dbReference type="PROSITE" id="PS51292"/>
    </source>
</evidence>
<organism evidence="5 6">
    <name type="scientific">Skeletonema marinoi</name>
    <dbReference type="NCBI Taxonomy" id="267567"/>
    <lineage>
        <taxon>Eukaryota</taxon>
        <taxon>Sar</taxon>
        <taxon>Stramenopiles</taxon>
        <taxon>Ochrophyta</taxon>
        <taxon>Bacillariophyta</taxon>
        <taxon>Coscinodiscophyceae</taxon>
        <taxon>Thalassiosirophycidae</taxon>
        <taxon>Thalassiosirales</taxon>
        <taxon>Skeletonemataceae</taxon>
        <taxon>Skeletonema</taxon>
        <taxon>Skeletonema marinoi-dohrnii complex</taxon>
    </lineage>
</organism>
<dbReference type="EMBL" id="JATAAI010000016">
    <property type="protein sequence ID" value="KAK1740132.1"/>
    <property type="molecule type" value="Genomic_DNA"/>
</dbReference>
<evidence type="ECO:0000256" key="1">
    <source>
        <dbReference type="ARBA" id="ARBA00022723"/>
    </source>
</evidence>
<dbReference type="InterPro" id="IPR011016">
    <property type="entry name" value="Znf_RING-CH"/>
</dbReference>
<keyword evidence="6" id="KW-1185">Reference proteome</keyword>
<keyword evidence="1" id="KW-0479">Metal-binding</keyword>
<dbReference type="Pfam" id="PF12906">
    <property type="entry name" value="RINGv"/>
    <property type="match status" value="1"/>
</dbReference>
<evidence type="ECO:0000313" key="5">
    <source>
        <dbReference type="EMBL" id="KAK1740132.1"/>
    </source>
</evidence>
<protein>
    <recommendedName>
        <fullName evidence="4">RING-CH-type domain-containing protein</fullName>
    </recommendedName>
</protein>
<dbReference type="AlphaFoldDB" id="A0AAD8Y601"/>
<feature type="domain" description="RING-CH-type" evidence="4">
    <location>
        <begin position="14"/>
        <end position="96"/>
    </location>
</feature>
<comment type="caution">
    <text evidence="5">The sequence shown here is derived from an EMBL/GenBank/DDBJ whole genome shotgun (WGS) entry which is preliminary data.</text>
</comment>
<evidence type="ECO:0000313" key="6">
    <source>
        <dbReference type="Proteomes" id="UP001224775"/>
    </source>
</evidence>
<evidence type="ECO:0000256" key="2">
    <source>
        <dbReference type="ARBA" id="ARBA00022771"/>
    </source>
</evidence>
<keyword evidence="3" id="KW-0862">Zinc</keyword>